<feature type="transmembrane region" description="Helical" evidence="6">
    <location>
        <begin position="82"/>
        <end position="107"/>
    </location>
</feature>
<evidence type="ECO:0000313" key="9">
    <source>
        <dbReference type="Proteomes" id="UP000800093"/>
    </source>
</evidence>
<keyword evidence="3 6" id="KW-1133">Transmembrane helix</keyword>
<protein>
    <submittedName>
        <fullName evidence="8">HCO3-transporter</fullName>
    </submittedName>
</protein>
<feature type="transmembrane region" description="Helical" evidence="6">
    <location>
        <begin position="46"/>
        <end position="70"/>
    </location>
</feature>
<feature type="transmembrane region" description="Helical" evidence="6">
    <location>
        <begin position="190"/>
        <end position="213"/>
    </location>
</feature>
<evidence type="ECO:0000256" key="3">
    <source>
        <dbReference type="ARBA" id="ARBA00022989"/>
    </source>
</evidence>
<dbReference type="GO" id="GO:0080139">
    <property type="term" value="F:borate efflux transmembrane transporter activity"/>
    <property type="evidence" value="ECO:0007669"/>
    <property type="project" value="TreeGrafter"/>
</dbReference>
<feature type="transmembrane region" description="Helical" evidence="6">
    <location>
        <begin position="127"/>
        <end position="150"/>
    </location>
</feature>
<evidence type="ECO:0000256" key="5">
    <source>
        <dbReference type="SAM" id="MobiDB-lite"/>
    </source>
</evidence>
<dbReference type="Pfam" id="PF00955">
    <property type="entry name" value="HCO3_cotransp"/>
    <property type="match status" value="2"/>
</dbReference>
<feature type="transmembrane region" description="Helical" evidence="6">
    <location>
        <begin position="325"/>
        <end position="345"/>
    </location>
</feature>
<dbReference type="PANTHER" id="PTHR11453">
    <property type="entry name" value="ANION EXCHANGE PROTEIN"/>
    <property type="match status" value="1"/>
</dbReference>
<accession>A0A9P4NC12</accession>
<comment type="subcellular location">
    <subcellularLocation>
        <location evidence="1">Membrane</location>
        <topology evidence="1">Multi-pass membrane protein</topology>
    </subcellularLocation>
</comment>
<dbReference type="GO" id="GO:0005452">
    <property type="term" value="F:solute:inorganic anion antiporter activity"/>
    <property type="evidence" value="ECO:0007669"/>
    <property type="project" value="InterPro"/>
</dbReference>
<dbReference type="InterPro" id="IPR003020">
    <property type="entry name" value="HCO3_transpt_euk"/>
</dbReference>
<feature type="domain" description="Bicarbonate transporter-like transmembrane" evidence="7">
    <location>
        <begin position="194"/>
        <end position="528"/>
    </location>
</feature>
<evidence type="ECO:0000256" key="1">
    <source>
        <dbReference type="ARBA" id="ARBA00004141"/>
    </source>
</evidence>
<dbReference type="InterPro" id="IPR011531">
    <property type="entry name" value="HCO3_transpt-like_TM_dom"/>
</dbReference>
<keyword evidence="2 6" id="KW-0812">Transmembrane</keyword>
<proteinExistence type="predicted"/>
<dbReference type="GO" id="GO:0050801">
    <property type="term" value="P:monoatomic ion homeostasis"/>
    <property type="evidence" value="ECO:0007669"/>
    <property type="project" value="TreeGrafter"/>
</dbReference>
<name>A0A9P4NC12_9PLEO</name>
<dbReference type="AlphaFoldDB" id="A0A9P4NC12"/>
<keyword evidence="4 6" id="KW-0472">Membrane</keyword>
<reference evidence="9" key="1">
    <citation type="journal article" date="2020" name="Stud. Mycol.">
        <title>101 Dothideomycetes genomes: A test case for predicting lifestyles and emergence of pathogens.</title>
        <authorList>
            <person name="Haridas S."/>
            <person name="Albert R."/>
            <person name="Binder M."/>
            <person name="Bloem J."/>
            <person name="LaButti K."/>
            <person name="Salamov A."/>
            <person name="Andreopoulos B."/>
            <person name="Baker S."/>
            <person name="Barry K."/>
            <person name="Bills G."/>
            <person name="Bluhm B."/>
            <person name="Cannon C."/>
            <person name="Castanera R."/>
            <person name="Culley D."/>
            <person name="Daum C."/>
            <person name="Ezra D."/>
            <person name="Gonzalez J."/>
            <person name="Henrissat B."/>
            <person name="Kuo A."/>
            <person name="Liang C."/>
            <person name="Lipzen A."/>
            <person name="Lutzoni F."/>
            <person name="Magnuson J."/>
            <person name="Mondo S."/>
            <person name="Nolan M."/>
            <person name="Ohm R."/>
            <person name="Pangilinan J."/>
            <person name="Park H.-J."/>
            <person name="Ramirez L."/>
            <person name="Alfaro M."/>
            <person name="Sun H."/>
            <person name="Tritt A."/>
            <person name="Yoshinaga Y."/>
            <person name="Zwiers L.-H."/>
            <person name="Turgeon B."/>
            <person name="Goodwin S."/>
            <person name="Spatafora J."/>
            <person name="Crous P."/>
            <person name="Grigoriev I."/>
        </authorList>
    </citation>
    <scope>NUCLEOTIDE SEQUENCE [LARGE SCALE GENOMIC DNA]</scope>
    <source>
        <strain evidence="9">CBS 304.66</strain>
    </source>
</reference>
<evidence type="ECO:0000256" key="6">
    <source>
        <dbReference type="SAM" id="Phobius"/>
    </source>
</evidence>
<feature type="transmembrane region" description="Helical" evidence="6">
    <location>
        <begin position="157"/>
        <end position="178"/>
    </location>
</feature>
<dbReference type="PANTHER" id="PTHR11453:SF82">
    <property type="entry name" value="BORON TRANSPORTER 1"/>
    <property type="match status" value="1"/>
</dbReference>
<keyword evidence="9" id="KW-1185">Reference proteome</keyword>
<sequence>MPSRLYRRIIPTFKEGGALQPFRLLRQDWSNLPKRYVSDWTMFNQLILASAVYTFFTNLLPGITFASDLYNLTGKNWGTIEVVFSTGLCGIVFSLFSIQPLTILGVTGPFSILAENIYELCQTSFRIPFLPFMAWSLIHAAWLHYLLAIFNAHSWTMLYVTTFSTEIFSLLNSIIYFHKAIQELERAKTNLSFAAFLYSIIGAIGTCLVAIFLSTAEKWKPLFHRWIRMGLSEYAAAISIIIFIGLPHVGDLATLDRDTLHVSKSFRPTDPSRSTFFVRFWELPVEWVFAAIVPGLIITALFFFDHEVSSIICTIQRYGTKKPGGFAWDIVLLGTTTALCGILGIPPANGLLPQAPLHSESLMHDDREVLTLSSRTRDARTETCVSRSVYEQRWSHFLHAAGILAFTSPPLMHVLGLTPTSVLAGLFLFMGEQSLSVNPVLYRTFYLLTPPSELPALPPSIAKESRGLAYLPIHLYTVTQIVVTVVIFVVTLTKAGPAFPIIIIALVPIRLKVMDRIWNREVLRYVDTWACRDGAPEDEEDKRKGLSGSQTKVELQIRNESETKLEDLEKGGG</sequence>
<dbReference type="GO" id="GO:0006820">
    <property type="term" value="P:monoatomic anion transport"/>
    <property type="evidence" value="ECO:0007669"/>
    <property type="project" value="InterPro"/>
</dbReference>
<comment type="caution">
    <text evidence="8">The sequence shown here is derived from an EMBL/GenBank/DDBJ whole genome shotgun (WGS) entry which is preliminary data.</text>
</comment>
<feature type="transmembrane region" description="Helical" evidence="6">
    <location>
        <begin position="287"/>
        <end position="304"/>
    </location>
</feature>
<dbReference type="Proteomes" id="UP000800093">
    <property type="component" value="Unassembled WGS sequence"/>
</dbReference>
<dbReference type="GO" id="GO:0000324">
    <property type="term" value="C:fungal-type vacuole"/>
    <property type="evidence" value="ECO:0007669"/>
    <property type="project" value="TreeGrafter"/>
</dbReference>
<evidence type="ECO:0000313" key="8">
    <source>
        <dbReference type="EMBL" id="KAF2270270.1"/>
    </source>
</evidence>
<evidence type="ECO:0000259" key="7">
    <source>
        <dbReference type="Pfam" id="PF00955"/>
    </source>
</evidence>
<evidence type="ECO:0000256" key="4">
    <source>
        <dbReference type="ARBA" id="ARBA00023136"/>
    </source>
</evidence>
<dbReference type="EMBL" id="ML986580">
    <property type="protein sequence ID" value="KAF2270270.1"/>
    <property type="molecule type" value="Genomic_DNA"/>
</dbReference>
<feature type="region of interest" description="Disordered" evidence="5">
    <location>
        <begin position="534"/>
        <end position="553"/>
    </location>
</feature>
<dbReference type="GO" id="GO:0005886">
    <property type="term" value="C:plasma membrane"/>
    <property type="evidence" value="ECO:0007669"/>
    <property type="project" value="TreeGrafter"/>
</dbReference>
<gene>
    <name evidence="8" type="ORF">CC78DRAFT_611924</name>
</gene>
<dbReference type="OrthoDB" id="1735926at2759"/>
<organism evidence="8 9">
    <name type="scientific">Lojkania enalia</name>
    <dbReference type="NCBI Taxonomy" id="147567"/>
    <lineage>
        <taxon>Eukaryota</taxon>
        <taxon>Fungi</taxon>
        <taxon>Dikarya</taxon>
        <taxon>Ascomycota</taxon>
        <taxon>Pezizomycotina</taxon>
        <taxon>Dothideomycetes</taxon>
        <taxon>Pleosporomycetidae</taxon>
        <taxon>Pleosporales</taxon>
        <taxon>Pleosporales incertae sedis</taxon>
        <taxon>Lojkania</taxon>
    </lineage>
</organism>
<feature type="transmembrane region" description="Helical" evidence="6">
    <location>
        <begin position="495"/>
        <end position="511"/>
    </location>
</feature>
<feature type="domain" description="Bicarbonate transporter-like transmembrane" evidence="7">
    <location>
        <begin position="22"/>
        <end position="186"/>
    </location>
</feature>
<feature type="transmembrane region" description="Helical" evidence="6">
    <location>
        <begin position="411"/>
        <end position="429"/>
    </location>
</feature>
<evidence type="ECO:0000256" key="2">
    <source>
        <dbReference type="ARBA" id="ARBA00022692"/>
    </source>
</evidence>